<name>A0ACB9QJR0_9MYRT</name>
<accession>A0ACB9QJR0</accession>
<comment type="caution">
    <text evidence="1">The sequence shown here is derived from an EMBL/GenBank/DDBJ whole genome shotgun (WGS) entry which is preliminary data.</text>
</comment>
<reference evidence="2" key="1">
    <citation type="journal article" date="2023" name="Front. Plant Sci.">
        <title>Chromosomal-level genome assembly of Melastoma candidum provides insights into trichome evolution.</title>
        <authorList>
            <person name="Zhong Y."/>
            <person name="Wu W."/>
            <person name="Sun C."/>
            <person name="Zou P."/>
            <person name="Liu Y."/>
            <person name="Dai S."/>
            <person name="Zhou R."/>
        </authorList>
    </citation>
    <scope>NUCLEOTIDE SEQUENCE [LARGE SCALE GENOMIC DNA]</scope>
</reference>
<gene>
    <name evidence="1" type="ORF">MLD38_022777</name>
</gene>
<evidence type="ECO:0000313" key="1">
    <source>
        <dbReference type="EMBL" id="KAI4366988.1"/>
    </source>
</evidence>
<protein>
    <submittedName>
        <fullName evidence="1">Uncharacterized protein</fullName>
    </submittedName>
</protein>
<evidence type="ECO:0000313" key="2">
    <source>
        <dbReference type="Proteomes" id="UP001057402"/>
    </source>
</evidence>
<sequence>MEDVKKSIWDMTMDVRSKLESSSASLGKKFLEGKDSGISSVLSPPQDPSPLIVTRSSGKVVPLWTCSKLCAIFFVAGVFAGYTLRRRFTRWVSKLLRRLKDD</sequence>
<dbReference type="EMBL" id="CM042885">
    <property type="protein sequence ID" value="KAI4366988.1"/>
    <property type="molecule type" value="Genomic_DNA"/>
</dbReference>
<organism evidence="1 2">
    <name type="scientific">Melastoma candidum</name>
    <dbReference type="NCBI Taxonomy" id="119954"/>
    <lineage>
        <taxon>Eukaryota</taxon>
        <taxon>Viridiplantae</taxon>
        <taxon>Streptophyta</taxon>
        <taxon>Embryophyta</taxon>
        <taxon>Tracheophyta</taxon>
        <taxon>Spermatophyta</taxon>
        <taxon>Magnoliopsida</taxon>
        <taxon>eudicotyledons</taxon>
        <taxon>Gunneridae</taxon>
        <taxon>Pentapetalae</taxon>
        <taxon>rosids</taxon>
        <taxon>malvids</taxon>
        <taxon>Myrtales</taxon>
        <taxon>Melastomataceae</taxon>
        <taxon>Melastomatoideae</taxon>
        <taxon>Melastomateae</taxon>
        <taxon>Melastoma</taxon>
    </lineage>
</organism>
<proteinExistence type="predicted"/>
<dbReference type="Proteomes" id="UP001057402">
    <property type="component" value="Chromosome 6"/>
</dbReference>
<keyword evidence="2" id="KW-1185">Reference proteome</keyword>